<organism evidence="1 2">
    <name type="scientific">Smallanthus sonchifolius</name>
    <dbReference type="NCBI Taxonomy" id="185202"/>
    <lineage>
        <taxon>Eukaryota</taxon>
        <taxon>Viridiplantae</taxon>
        <taxon>Streptophyta</taxon>
        <taxon>Embryophyta</taxon>
        <taxon>Tracheophyta</taxon>
        <taxon>Spermatophyta</taxon>
        <taxon>Magnoliopsida</taxon>
        <taxon>eudicotyledons</taxon>
        <taxon>Gunneridae</taxon>
        <taxon>Pentapetalae</taxon>
        <taxon>asterids</taxon>
        <taxon>campanulids</taxon>
        <taxon>Asterales</taxon>
        <taxon>Asteraceae</taxon>
        <taxon>Asteroideae</taxon>
        <taxon>Heliantheae alliance</taxon>
        <taxon>Millerieae</taxon>
        <taxon>Smallanthus</taxon>
    </lineage>
</organism>
<reference evidence="1 2" key="2">
    <citation type="journal article" date="2022" name="Mol. Ecol. Resour.">
        <title>The genomes of chicory, endive, great burdock and yacon provide insights into Asteraceae paleo-polyploidization history and plant inulin production.</title>
        <authorList>
            <person name="Fan W."/>
            <person name="Wang S."/>
            <person name="Wang H."/>
            <person name="Wang A."/>
            <person name="Jiang F."/>
            <person name="Liu H."/>
            <person name="Zhao H."/>
            <person name="Xu D."/>
            <person name="Zhang Y."/>
        </authorList>
    </citation>
    <scope>NUCLEOTIDE SEQUENCE [LARGE SCALE GENOMIC DNA]</scope>
    <source>
        <strain evidence="2">cv. Yunnan</strain>
        <tissue evidence="1">Leaves</tissue>
    </source>
</reference>
<protein>
    <submittedName>
        <fullName evidence="1">Uncharacterized protein</fullName>
    </submittedName>
</protein>
<dbReference type="Proteomes" id="UP001056120">
    <property type="component" value="Linkage Group LG21"/>
</dbReference>
<evidence type="ECO:0000313" key="1">
    <source>
        <dbReference type="EMBL" id="KAI3730715.1"/>
    </source>
</evidence>
<evidence type="ECO:0000313" key="2">
    <source>
        <dbReference type="Proteomes" id="UP001056120"/>
    </source>
</evidence>
<dbReference type="EMBL" id="CM042038">
    <property type="protein sequence ID" value="KAI3730715.1"/>
    <property type="molecule type" value="Genomic_DNA"/>
</dbReference>
<accession>A0ACB9C923</accession>
<reference evidence="2" key="1">
    <citation type="journal article" date="2022" name="Mol. Ecol. Resour.">
        <title>The genomes of chicory, endive, great burdock and yacon provide insights into Asteraceae palaeo-polyploidization history and plant inulin production.</title>
        <authorList>
            <person name="Fan W."/>
            <person name="Wang S."/>
            <person name="Wang H."/>
            <person name="Wang A."/>
            <person name="Jiang F."/>
            <person name="Liu H."/>
            <person name="Zhao H."/>
            <person name="Xu D."/>
            <person name="Zhang Y."/>
        </authorList>
    </citation>
    <scope>NUCLEOTIDE SEQUENCE [LARGE SCALE GENOMIC DNA]</scope>
    <source>
        <strain evidence="2">cv. Yunnan</strain>
    </source>
</reference>
<keyword evidence="2" id="KW-1185">Reference proteome</keyword>
<proteinExistence type="predicted"/>
<gene>
    <name evidence="1" type="ORF">L1987_61890</name>
</gene>
<comment type="caution">
    <text evidence="1">The sequence shown here is derived from an EMBL/GenBank/DDBJ whole genome shotgun (WGS) entry which is preliminary data.</text>
</comment>
<sequence length="80" mass="8883">MIADGSPRTAISVTDHVSDVFSFPMEPDRRYDLVLEDHGGGDDFFDHSQMTKNTPPPHTPVSYRGCKLRGASVHRLVNLS</sequence>
<name>A0ACB9C923_9ASTR</name>